<accession>A0A088RH21</accession>
<feature type="region of interest" description="Disordered" evidence="2">
    <location>
        <begin position="544"/>
        <end position="568"/>
    </location>
</feature>
<sequence length="1759" mass="186817">MPKLDAISKGPWRHISQQQRQARQVQRAEPTIGEVLAQSSPMTTQAVTGVRVVEDAHDGENNVERTQEHSHIVNTQSETPQQPHSCLEESHVHSAARLIHRRARSVLPQPRETLTNWKVAVDGGVAGNDDNRARQGPMQSPSEPTAHALEELFNEEQSAEEQQVQQGVTVQRVAQLLSPSSPHQRTNRAEEEDLFSNISTRAYSSTVAFDQAGIATVNTSRRTALRQCASGVPPPAPHVTSTAVRAVPHASPGPLWVWLPRRVEALCALTSLGSPQLMRSVADGDRSQDRIRTTPPHRRSSTLFFARGGRGTYSAPRDYIGDGDYGLQVALWRRTPCSTPPRTGLTADGANGAPTSLLSSPRWCVTAYEPLSLSLPATALCGNDASQGWVPQQAPVSFTNFSHPSNSVDSNVQRRHSTREDESVAVNAQDDEEAAAVSKCHDHPLLTVMASAHSPAPPVSVATRVYWGTAPPLRGTAPSMLHHGGTTAIDAYDAGSDGAAFAGSRSAGQIIRNSAQAGARALDQRARYSSVSPADESSSIMATALPSQHQRGGPRGYGSSGARPLRDSATAGFDRDELFCEPPSSPLSATCRQLPAVSGSVACVPIPSMELRITLPWLLHISTLPPVAAEALVCCLEAHIRAHLPRATAAQGERNGMCGPRPSGACAPGPALARAQPTPSPREAPPLPSPPPFWVAAFSYTEGLQMYATNQASSLIHAAEDTTGRDAARDTCADPRHDHRGLASAAPLNRIAWPAWVPEAQTSVRLLAALTSGAFTLIETIARALDQATAAAAAPVDTDTAVERGTKARSGGKERHNAGADPHTVRGGAPRSTPTHPHGAATALHEFHVFFEAVFGDAANKRLCRHVRDRLPMHVRDLSELLSRPWCGVARDTVDGNAATTAVTVATAGVWRARCPSILDLVHHLARAWMEECFAGLADRLHEFLITHNPGVVLDLICAHANDSDGAVPHEDLCECARLLKGVCDKVRPENGSVQQRGCASANHEPHQREHPGCSAPLHAVPQAAQVLPPHAWIYRGIAEFTQGPLQRWERWWWSPSSTPATHTLTAHITVSAAAMQWSTHVNYATVHSLQWVLRHPLVACTTAESVRQCSLTSTAVTDMLALLELLTLLPPLLDTTALLMGEAEAVLGGACASVMGNAGDGRDGSGGGGMAITTSSVHSHNAVIASTPAAPSHAATQGFHAYYRVFLGLVCYGAMQLNDAEAMALLSRPQPPPAGVVASTTAPHHHGAASPLSVSCSAQATVDGLWTKYILPLVVGYVSGSGAGDASADRMDALTAADQSIVYTLMLLRLLRLEGHSVRHGSRGGAARAVLPTKGRQGAPNSAASSPSSSRHPRKRPRPAAVGVSGPLPWCNARSAHPGSDDTRPRWWSPSPTTADVHPVTARSPPPGSVSSSTVTADTATTATTTATTHCCVNSDLARINELERVGTAVAEARYSSAPEFGDAPQFRPRHAKSVAHDAASGLVDVLVAVSQEELLAPPQRRIPPLALLAHESAAGGATAATQQCPPSPAPPPEWQGACRQLIRRWLLPPPRAPAQSAVHERSSDSHQTLMNGDCHSRRCREWTPEEGTMLHEEEANHCASVKASYFSGGLPRRPQWLNVGEVNTGNTLHRRDIRRVCGLLAGLALRVADVRQEERIARAETLHSDDVRCCYDYLYGVLPPGLRARDAGLITFASTSSSDDGEDVNTEGSGEDAGTDDDLYDANMLHCSASTISSSSSSSRNTIGTSSPPSSSPAASP</sequence>
<keyword evidence="3" id="KW-0378">Hydrolase</keyword>
<dbReference type="VEuPathDB" id="TriTrypDB:LPMP_030370"/>
<dbReference type="VEuPathDB" id="TriTrypDB:LPAL13_030008700"/>
<keyword evidence="4" id="KW-1185">Reference proteome</keyword>
<evidence type="ECO:0000256" key="1">
    <source>
        <dbReference type="ARBA" id="ARBA00022581"/>
    </source>
</evidence>
<feature type="region of interest" description="Disordered" evidence="2">
    <location>
        <begin position="400"/>
        <end position="425"/>
    </location>
</feature>
<feature type="region of interest" description="Disordered" evidence="2">
    <location>
        <begin position="668"/>
        <end position="688"/>
    </location>
</feature>
<dbReference type="KEGG" id="lpan:LPMP_030370"/>
<organism evidence="3 4">
    <name type="scientific">Leishmania panamensis</name>
    <dbReference type="NCBI Taxonomy" id="5679"/>
    <lineage>
        <taxon>Eukaryota</taxon>
        <taxon>Discoba</taxon>
        <taxon>Euglenozoa</taxon>
        <taxon>Kinetoplastea</taxon>
        <taxon>Metakinetoplastina</taxon>
        <taxon>Trypanosomatida</taxon>
        <taxon>Trypanosomatidae</taxon>
        <taxon>Leishmaniinae</taxon>
        <taxon>Leishmania</taxon>
        <taxon>Leishmania guyanensis species complex</taxon>
    </lineage>
</organism>
<feature type="compositionally biased region" description="Low complexity" evidence="2">
    <location>
        <begin position="1340"/>
        <end position="1351"/>
    </location>
</feature>
<dbReference type="GO" id="GO:0004725">
    <property type="term" value="F:protein tyrosine phosphatase activity"/>
    <property type="evidence" value="ECO:0007669"/>
    <property type="project" value="UniProtKB-EC"/>
</dbReference>
<evidence type="ECO:0000313" key="4">
    <source>
        <dbReference type="Proteomes" id="UP000063063"/>
    </source>
</evidence>
<dbReference type="Proteomes" id="UP000063063">
    <property type="component" value="Chromosome 3"/>
</dbReference>
<reference evidence="3 4" key="1">
    <citation type="journal article" date="2015" name="Sci. Rep.">
        <title>The genome of Leishmania panamensis: insights into genomics of the L. (Viannia) subgenus.</title>
        <authorList>
            <person name="Llanes A."/>
            <person name="Restrepo C.M."/>
            <person name="Vecchio G.D."/>
            <person name="Anguizola F.J."/>
            <person name="Lleonart R."/>
        </authorList>
    </citation>
    <scope>NUCLEOTIDE SEQUENCE [LARGE SCALE GENOMIC DNA]</scope>
    <source>
        <strain evidence="3 4">MHOM/PA/94/PSC-1</strain>
    </source>
</reference>
<feature type="region of interest" description="Disordered" evidence="2">
    <location>
        <begin position="1554"/>
        <end position="1573"/>
    </location>
</feature>
<dbReference type="PANTHER" id="PTHR13037">
    <property type="entry name" value="FORMIN"/>
    <property type="match status" value="1"/>
</dbReference>
<gene>
    <name evidence="3" type="ORF">LPMP_030370</name>
</gene>
<proteinExistence type="predicted"/>
<dbReference type="RefSeq" id="XP_010700980.1">
    <property type="nucleotide sequence ID" value="XM_010702678.1"/>
</dbReference>
<dbReference type="GeneID" id="22571903"/>
<evidence type="ECO:0000313" key="3">
    <source>
        <dbReference type="EMBL" id="AIN95272.1"/>
    </source>
</evidence>
<name>A0A088RH21_LEIPA</name>
<feature type="compositionally biased region" description="Polar residues" evidence="2">
    <location>
        <begin position="400"/>
        <end position="411"/>
    </location>
</feature>
<feature type="region of interest" description="Disordered" evidence="2">
    <location>
        <begin position="125"/>
        <end position="144"/>
    </location>
</feature>
<feature type="compositionally biased region" description="Acidic residues" evidence="2">
    <location>
        <begin position="1701"/>
        <end position="1722"/>
    </location>
</feature>
<dbReference type="PANTHER" id="PTHR13037:SF24">
    <property type="entry name" value="POLYCOMB PROTEIN PCL-RELATED"/>
    <property type="match status" value="1"/>
</dbReference>
<dbReference type="EMBL" id="CP009372">
    <property type="protein sequence ID" value="AIN95272.1"/>
    <property type="molecule type" value="Genomic_DNA"/>
</dbReference>
<feature type="compositionally biased region" description="Low complexity" evidence="2">
    <location>
        <begin position="1730"/>
        <end position="1759"/>
    </location>
</feature>
<feature type="compositionally biased region" description="Pro residues" evidence="2">
    <location>
        <begin position="678"/>
        <end position="688"/>
    </location>
</feature>
<dbReference type="eggNOG" id="ENOG502SHIP">
    <property type="taxonomic scope" value="Eukaryota"/>
</dbReference>
<dbReference type="EC" id="3.1.3.48" evidence="3"/>
<keyword evidence="1" id="KW-0945">Host-virus interaction</keyword>
<feature type="region of interest" description="Disordered" evidence="2">
    <location>
        <begin position="1"/>
        <end position="28"/>
    </location>
</feature>
<dbReference type="OrthoDB" id="266912at2759"/>
<feature type="compositionally biased region" description="Low complexity" evidence="2">
    <location>
        <begin position="17"/>
        <end position="28"/>
    </location>
</feature>
<feature type="region of interest" description="Disordered" evidence="2">
    <location>
        <begin position="1319"/>
        <end position="1416"/>
    </location>
</feature>
<feature type="region of interest" description="Disordered" evidence="2">
    <location>
        <begin position="1695"/>
        <end position="1759"/>
    </location>
</feature>
<evidence type="ECO:0000256" key="2">
    <source>
        <dbReference type="SAM" id="MobiDB-lite"/>
    </source>
</evidence>
<feature type="compositionally biased region" description="Basic and acidic residues" evidence="2">
    <location>
        <begin position="801"/>
        <end position="818"/>
    </location>
</feature>
<protein>
    <submittedName>
        <fullName evidence="3">PTP1-interacting protein, 39 kDa, putative</fullName>
        <ecNumber evidence="3">3.1.3.48</ecNumber>
    </submittedName>
</protein>
<feature type="region of interest" description="Disordered" evidence="2">
    <location>
        <begin position="792"/>
        <end position="839"/>
    </location>
</feature>